<organism evidence="1">
    <name type="scientific">Lepeophtheirus salmonis</name>
    <name type="common">Salmon louse</name>
    <name type="synonym">Caligus salmonis</name>
    <dbReference type="NCBI Taxonomy" id="72036"/>
    <lineage>
        <taxon>Eukaryota</taxon>
        <taxon>Metazoa</taxon>
        <taxon>Ecdysozoa</taxon>
        <taxon>Arthropoda</taxon>
        <taxon>Crustacea</taxon>
        <taxon>Multicrustacea</taxon>
        <taxon>Hexanauplia</taxon>
        <taxon>Copepoda</taxon>
        <taxon>Siphonostomatoida</taxon>
        <taxon>Caligidae</taxon>
        <taxon>Lepeophtheirus</taxon>
    </lineage>
</organism>
<dbReference type="EMBL" id="HACA01027263">
    <property type="protein sequence ID" value="CDW44624.1"/>
    <property type="molecule type" value="Transcribed_RNA"/>
</dbReference>
<name>A0A0K2V2A3_LEPSM</name>
<dbReference type="AlphaFoldDB" id="A0A0K2V2A3"/>
<sequence>TKNSQGPRIYRSRGVRRGWPGGFVDSLQLRNFLFLLENVLFDYFFQ</sequence>
<reference evidence="1" key="1">
    <citation type="submission" date="2014-05" db="EMBL/GenBank/DDBJ databases">
        <authorList>
            <person name="Chronopoulou M."/>
        </authorList>
    </citation>
    <scope>NUCLEOTIDE SEQUENCE</scope>
    <source>
        <tissue evidence="1">Whole organism</tissue>
    </source>
</reference>
<proteinExistence type="predicted"/>
<feature type="non-terminal residue" evidence="1">
    <location>
        <position position="1"/>
    </location>
</feature>
<protein>
    <submittedName>
        <fullName evidence="1">Uncharacterized protein</fullName>
    </submittedName>
</protein>
<evidence type="ECO:0000313" key="1">
    <source>
        <dbReference type="EMBL" id="CDW44624.1"/>
    </source>
</evidence>
<accession>A0A0K2V2A3</accession>